<dbReference type="Pfam" id="PF02458">
    <property type="entry name" value="Transferase"/>
    <property type="match status" value="1"/>
</dbReference>
<reference evidence="4 5" key="1">
    <citation type="submission" date="2024-01" db="EMBL/GenBank/DDBJ databases">
        <title>The complete chloroplast genome sequence of Lithospermum erythrorhizon: insights into the phylogenetic relationship among Boraginaceae species and the maternal lineages of purple gromwells.</title>
        <authorList>
            <person name="Okada T."/>
            <person name="Watanabe K."/>
        </authorList>
    </citation>
    <scope>NUCLEOTIDE SEQUENCE [LARGE SCALE GENOMIC DNA]</scope>
</reference>
<gene>
    <name evidence="4" type="ORF">LIER_39247</name>
</gene>
<dbReference type="PANTHER" id="PTHR31623">
    <property type="entry name" value="F21J9.9"/>
    <property type="match status" value="1"/>
</dbReference>
<keyword evidence="3" id="KW-0012">Acyltransferase</keyword>
<name>A0AAV3QFW9_LITER</name>
<comment type="caution">
    <text evidence="4">The sequence shown here is derived from an EMBL/GenBank/DDBJ whole genome shotgun (WGS) entry which is preliminary data.</text>
</comment>
<dbReference type="EMBL" id="BAABME010020817">
    <property type="protein sequence ID" value="GAA0161525.1"/>
    <property type="molecule type" value="Genomic_DNA"/>
</dbReference>
<comment type="similarity">
    <text evidence="1">Belongs to the plant acyltransferase family.</text>
</comment>
<evidence type="ECO:0000256" key="1">
    <source>
        <dbReference type="ARBA" id="ARBA00009861"/>
    </source>
</evidence>
<dbReference type="Gene3D" id="3.30.559.10">
    <property type="entry name" value="Chloramphenicol acetyltransferase-like domain"/>
    <property type="match status" value="2"/>
</dbReference>
<sequence>MATCIEITSKEMIKPSSPTPPHLRNHKLFLMDQTMPRCYISLIFFFQYDDDSSISEKSQQFKESLSRTLTLFYPLAGRIRRNNLSVDCNDEGVEVVHAFVHTQLANVLKEPKMNELKNLVPEQAQEIGCDIPLAMQINFFDCGGIAIGVCMSHEVADVKSLAIFMHAWAATCRGGEEIAPPVYGAAPYPPLDLSKTSFTTDLNLSNKEKLTAKRIVFEKEKLDKLKEIASRVELKNPSRVEVVSASIWKYFIGQSKNQGNMFCSYHAIDLRPRMSKPITQNAFGNIVSSVVVAMLMPGDDKSFSNLVGKYKEAVKTVDGDFYLRNAEKGDYQEILDGLEKFVELVTKEGVEMFYFSSWRFPWYELNFGWGKPIYVCPGVYPLKNVVILMSSRCGEGVEAWINMLESDEFNEQSFYMDLDKFLVESQVSTLADELN</sequence>
<evidence type="ECO:0000256" key="3">
    <source>
        <dbReference type="ARBA" id="ARBA00023315"/>
    </source>
</evidence>
<evidence type="ECO:0000313" key="5">
    <source>
        <dbReference type="Proteomes" id="UP001454036"/>
    </source>
</evidence>
<proteinExistence type="inferred from homology"/>
<keyword evidence="5" id="KW-1185">Reference proteome</keyword>
<dbReference type="PANTHER" id="PTHR31623:SF110">
    <property type="entry name" value="VINORINE SYNTHASE-LIKE"/>
    <property type="match status" value="1"/>
</dbReference>
<evidence type="ECO:0000313" key="4">
    <source>
        <dbReference type="EMBL" id="GAA0161525.1"/>
    </source>
</evidence>
<evidence type="ECO:0000256" key="2">
    <source>
        <dbReference type="ARBA" id="ARBA00022679"/>
    </source>
</evidence>
<dbReference type="Proteomes" id="UP001454036">
    <property type="component" value="Unassembled WGS sequence"/>
</dbReference>
<protein>
    <submittedName>
        <fullName evidence="4">Uncharacterized protein</fullName>
    </submittedName>
</protein>
<dbReference type="AlphaFoldDB" id="A0AAV3QFW9"/>
<keyword evidence="2" id="KW-0808">Transferase</keyword>
<organism evidence="4 5">
    <name type="scientific">Lithospermum erythrorhizon</name>
    <name type="common">Purple gromwell</name>
    <name type="synonym">Lithospermum officinale var. erythrorhizon</name>
    <dbReference type="NCBI Taxonomy" id="34254"/>
    <lineage>
        <taxon>Eukaryota</taxon>
        <taxon>Viridiplantae</taxon>
        <taxon>Streptophyta</taxon>
        <taxon>Embryophyta</taxon>
        <taxon>Tracheophyta</taxon>
        <taxon>Spermatophyta</taxon>
        <taxon>Magnoliopsida</taxon>
        <taxon>eudicotyledons</taxon>
        <taxon>Gunneridae</taxon>
        <taxon>Pentapetalae</taxon>
        <taxon>asterids</taxon>
        <taxon>lamiids</taxon>
        <taxon>Boraginales</taxon>
        <taxon>Boraginaceae</taxon>
        <taxon>Boraginoideae</taxon>
        <taxon>Lithospermeae</taxon>
        <taxon>Lithospermum</taxon>
    </lineage>
</organism>
<accession>A0AAV3QFW9</accession>
<dbReference type="InterPro" id="IPR023213">
    <property type="entry name" value="CAT-like_dom_sf"/>
</dbReference>
<dbReference type="GO" id="GO:0016746">
    <property type="term" value="F:acyltransferase activity"/>
    <property type="evidence" value="ECO:0007669"/>
    <property type="project" value="UniProtKB-KW"/>
</dbReference>